<dbReference type="AlphaFoldDB" id="A0A1E5KZM9"/>
<dbReference type="PANTHER" id="PTHR32114">
    <property type="entry name" value="ABC TRANSPORTER ABCH.3"/>
    <property type="match status" value="1"/>
</dbReference>
<evidence type="ECO:0000256" key="1">
    <source>
        <dbReference type="ARBA" id="ARBA00006930"/>
    </source>
</evidence>
<dbReference type="STRING" id="762845.BCR26_09890"/>
<dbReference type="OrthoDB" id="9795626at2"/>
<dbReference type="RefSeq" id="WP_069697657.1">
    <property type="nucleotide sequence ID" value="NZ_JAGGMA010000017.1"/>
</dbReference>
<comment type="caution">
    <text evidence="6">The sequence shown here is derived from an EMBL/GenBank/DDBJ whole genome shotgun (WGS) entry which is preliminary data.</text>
</comment>
<name>A0A1E5KZM9_9ENTE</name>
<feature type="domain" description="Rad50/SbcC-type AAA" evidence="5">
    <location>
        <begin position="6"/>
        <end position="217"/>
    </location>
</feature>
<dbReference type="GO" id="GO:0006302">
    <property type="term" value="P:double-strand break repair"/>
    <property type="evidence" value="ECO:0007669"/>
    <property type="project" value="InterPro"/>
</dbReference>
<evidence type="ECO:0000313" key="7">
    <source>
        <dbReference type="Proteomes" id="UP000095256"/>
    </source>
</evidence>
<dbReference type="PANTHER" id="PTHR32114:SF2">
    <property type="entry name" value="ABC TRANSPORTER ABCH.3"/>
    <property type="match status" value="1"/>
</dbReference>
<evidence type="ECO:0000256" key="3">
    <source>
        <dbReference type="ARBA" id="ARBA00013368"/>
    </source>
</evidence>
<keyword evidence="4" id="KW-0175">Coiled coil</keyword>
<keyword evidence="6" id="KW-0540">Nuclease</keyword>
<keyword evidence="6" id="KW-0378">Hydrolase</keyword>
<keyword evidence="7" id="KW-1185">Reference proteome</keyword>
<proteinExistence type="inferred from homology"/>
<protein>
    <recommendedName>
        <fullName evidence="3">Nuclease SbcCD subunit C</fullName>
    </recommendedName>
</protein>
<evidence type="ECO:0000313" key="6">
    <source>
        <dbReference type="EMBL" id="OEH83362.1"/>
    </source>
</evidence>
<dbReference type="EMBL" id="MIEK01000008">
    <property type="protein sequence ID" value="OEH83362.1"/>
    <property type="molecule type" value="Genomic_DNA"/>
</dbReference>
<evidence type="ECO:0000256" key="2">
    <source>
        <dbReference type="ARBA" id="ARBA00011322"/>
    </source>
</evidence>
<gene>
    <name evidence="6" type="ORF">BCR26_09890</name>
</gene>
<dbReference type="SUPFAM" id="SSF52540">
    <property type="entry name" value="P-loop containing nucleoside triphosphate hydrolases"/>
    <property type="match status" value="1"/>
</dbReference>
<feature type="coiled-coil region" evidence="4">
    <location>
        <begin position="539"/>
        <end position="592"/>
    </location>
</feature>
<feature type="coiled-coil region" evidence="4">
    <location>
        <begin position="239"/>
        <end position="484"/>
    </location>
</feature>
<feature type="coiled-coil region" evidence="4">
    <location>
        <begin position="764"/>
        <end position="798"/>
    </location>
</feature>
<reference evidence="6 7" key="1">
    <citation type="submission" date="2016-09" db="EMBL/GenBank/DDBJ databases">
        <authorList>
            <person name="Capua I."/>
            <person name="De Benedictis P."/>
            <person name="Joannis T."/>
            <person name="Lombin L.H."/>
            <person name="Cattoli G."/>
        </authorList>
    </citation>
    <scope>NUCLEOTIDE SEQUENCE [LARGE SCALE GENOMIC DNA]</scope>
    <source>
        <strain evidence="6 7">LMG 25899</strain>
    </source>
</reference>
<keyword evidence="6" id="KW-0269">Exonuclease</keyword>
<evidence type="ECO:0000259" key="5">
    <source>
        <dbReference type="Pfam" id="PF13476"/>
    </source>
</evidence>
<dbReference type="Gene3D" id="3.40.50.300">
    <property type="entry name" value="P-loop containing nucleotide triphosphate hydrolases"/>
    <property type="match status" value="2"/>
</dbReference>
<comment type="similarity">
    <text evidence="1">Belongs to the SMC family. SbcC subfamily.</text>
</comment>
<dbReference type="Pfam" id="PF13476">
    <property type="entry name" value="AAA_23"/>
    <property type="match status" value="1"/>
</dbReference>
<feature type="coiled-coil region" evidence="4">
    <location>
        <begin position="647"/>
        <end position="723"/>
    </location>
</feature>
<dbReference type="InterPro" id="IPR027417">
    <property type="entry name" value="P-loop_NTPase"/>
</dbReference>
<dbReference type="Proteomes" id="UP000095256">
    <property type="component" value="Unassembled WGS sequence"/>
</dbReference>
<dbReference type="Pfam" id="PF13558">
    <property type="entry name" value="SbcC_Walker_B"/>
    <property type="match status" value="1"/>
</dbReference>
<dbReference type="InterPro" id="IPR038729">
    <property type="entry name" value="Rad50/SbcC_AAA"/>
</dbReference>
<evidence type="ECO:0000256" key="4">
    <source>
        <dbReference type="SAM" id="Coils"/>
    </source>
</evidence>
<organism evidence="6 7">
    <name type="scientific">Enterococcus rivorum</name>
    <dbReference type="NCBI Taxonomy" id="762845"/>
    <lineage>
        <taxon>Bacteria</taxon>
        <taxon>Bacillati</taxon>
        <taxon>Bacillota</taxon>
        <taxon>Bacilli</taxon>
        <taxon>Lactobacillales</taxon>
        <taxon>Enterococcaceae</taxon>
        <taxon>Enterococcus</taxon>
    </lineage>
</organism>
<dbReference type="GO" id="GO:0016887">
    <property type="term" value="F:ATP hydrolysis activity"/>
    <property type="evidence" value="ECO:0007669"/>
    <property type="project" value="InterPro"/>
</dbReference>
<accession>A0A1E5KZM9</accession>
<comment type="subunit">
    <text evidence="2">Heterodimer of SbcC and SbcD.</text>
</comment>
<sequence length="1046" mass="121722">MKPLTLGLKNFGPYIKETIDFTCFEDSSLFLISGKTGSGKTTIFDGMSYALFGESSGKLRQGKEMRSTFADASEPTEVCFTFSHGEYCYEINRKPEQELYKKRGEGTRVQPAKISLIVKNQAGKELKEYTKRREVDQFIQELLHLDANQFAQIVLLPQGEFRTFLIANSDEKEKVLRNLFGTQLYQAVNEKLKIRLKETNKGIETTQQLIQAKMEQIYWETPVEELTVDQELDYLEIQQQQMVRQQQTKKERLEKLQEQKKNKEQEKYAEEQLVQQFEKKEKLMKQLQELEEQAEEIDQLKNELKLTEWALQQQRLIEKLDETEKIIQKCQQKESEYRKTQIELDDLLKKSNREQKENRKQENDIKAQKQQITQLQFQLPLYESYSELQQALNEKQNILTKVEKELHQQTSELEKYQQEQELLNKEIEKKAALERQQMILERQQEQWQVFLTEWQSQKLISKKIVELEEQVRLEKQRLQRKINATILIAEEVTAAKSQWARMQIGRLSLLLVDGEACPVCGALEHPFKEEHREYSIEEIQVSEALLDTKEKELQKLEEEKVTLQTTIIHLEKELLEKQADQKQQRKKITEILENKLSNLDYVNEIELTDGAVKEQNEWFSNQESANKEKLAMLAVKIETLELLEDTLKKQQIIVEKQTLLLQQLTQEKISLEGQLKTLLKQLVNPDVTLETLQRQIELLEQQVNDWEEEQTRLTKVLNELMEEQLLLDNTGKYNLEQLEEHEVAQQVLIADLKQTISKAPFEINEQQLRERLAQRDSIEQLKEKILAFEQEKSQLVYAFESIMEELKEKELPDLEIVIAEIDFLTKKIQTKEAIFYQLQEKITANQEIFKQVIELINTNQKKLEEASALQQLADTVNGNNPSKTSLERYVLQTYLEEVLKVANLRLGALTKNRYQFELNKTSGSYKNQTGLEINVYDDNAGTSRSAHTLSGGESFIAALALALSLAEVIQEQAGGVLIEALFIDEGFGSLDEEALEMAMEALETIENEGRMIGIISHVGELKARISQQLQIQTNGNGQSNVNYQLA</sequence>
<dbReference type="GO" id="GO:0004527">
    <property type="term" value="F:exonuclease activity"/>
    <property type="evidence" value="ECO:0007669"/>
    <property type="project" value="UniProtKB-KW"/>
</dbReference>